<feature type="region of interest" description="Disordered" evidence="1">
    <location>
        <begin position="268"/>
        <end position="297"/>
    </location>
</feature>
<feature type="compositionally biased region" description="Polar residues" evidence="1">
    <location>
        <begin position="548"/>
        <end position="572"/>
    </location>
</feature>
<reference evidence="2 3" key="1">
    <citation type="submission" date="2016-04" db="EMBL/GenBank/DDBJ databases">
        <title>A degradative enzymes factory behind the ericoid mycorrhizal symbiosis.</title>
        <authorList>
            <consortium name="DOE Joint Genome Institute"/>
            <person name="Martino E."/>
            <person name="Morin E."/>
            <person name="Grelet G."/>
            <person name="Kuo A."/>
            <person name="Kohler A."/>
            <person name="Daghino S."/>
            <person name="Barry K."/>
            <person name="Choi C."/>
            <person name="Cichocki N."/>
            <person name="Clum A."/>
            <person name="Copeland A."/>
            <person name="Hainaut M."/>
            <person name="Haridas S."/>
            <person name="Labutti K."/>
            <person name="Lindquist E."/>
            <person name="Lipzen A."/>
            <person name="Khouja H.-R."/>
            <person name="Murat C."/>
            <person name="Ohm R."/>
            <person name="Olson A."/>
            <person name="Spatafora J."/>
            <person name="Veneault-Fourrey C."/>
            <person name="Henrissat B."/>
            <person name="Grigoriev I."/>
            <person name="Martin F."/>
            <person name="Perotto S."/>
        </authorList>
    </citation>
    <scope>NUCLEOTIDE SEQUENCE [LARGE SCALE GENOMIC DNA]</scope>
    <source>
        <strain evidence="2 3">F</strain>
    </source>
</reference>
<protein>
    <submittedName>
        <fullName evidence="2">Uncharacterized protein</fullName>
    </submittedName>
</protein>
<evidence type="ECO:0000256" key="1">
    <source>
        <dbReference type="SAM" id="MobiDB-lite"/>
    </source>
</evidence>
<feature type="region of interest" description="Disordered" evidence="1">
    <location>
        <begin position="590"/>
        <end position="636"/>
    </location>
</feature>
<dbReference type="EMBL" id="KZ613941">
    <property type="protein sequence ID" value="PMD43865.1"/>
    <property type="molecule type" value="Genomic_DNA"/>
</dbReference>
<accession>A0A2J6RZD6</accession>
<keyword evidence="3" id="KW-1185">Reference proteome</keyword>
<proteinExistence type="predicted"/>
<name>A0A2J6RZD6_HYAVF</name>
<feature type="compositionally biased region" description="Polar residues" evidence="1">
    <location>
        <begin position="532"/>
        <end position="541"/>
    </location>
</feature>
<dbReference type="AlphaFoldDB" id="A0A2J6RZD6"/>
<gene>
    <name evidence="2" type="ORF">L207DRAFT_578821</name>
</gene>
<feature type="region of interest" description="Disordered" evidence="1">
    <location>
        <begin position="502"/>
        <end position="572"/>
    </location>
</feature>
<feature type="region of interest" description="Disordered" evidence="1">
    <location>
        <begin position="1"/>
        <end position="20"/>
    </location>
</feature>
<dbReference type="Proteomes" id="UP000235786">
    <property type="component" value="Unassembled WGS sequence"/>
</dbReference>
<dbReference type="OrthoDB" id="3549762at2759"/>
<sequence length="636" mass="72672">MPRYPSSQGGDKKSKETWATKRPLLPESELPVLPEELCVGSMVWLRQRFPNEDDITCIREGHCTGFILREAGYMHPVVILKVWQRPGSEQPGDLILAVSELTGFRDNTTLASYARKRSELIKFWEAIPILHKGEPKYGETEQLELESGWMRKKSWIRLQHVLLVPVSYFWKYDWHEGAHAYDQRLTKQSYERLMSLVNMEGDEYETTGSVVTNATSRLARLASQEGWKLREKERKKQPAIQEAGIQQFETKKGNLATYPLAEDIQLQSSYSPRRDSTTKHHLRYQSSSENHRPSQPFPTYGVSPIYPPSAPVNTWTLHNNHGFNPAMTSNNGPGYMPGYGTPHFSQPHGLYPPAFPSCVQPAVNNNNFHFHGSSASFSGPINQDVGKFPNQHMQPNYHNLEQQWQQGLVQQQQALNRYFDHQAQQNRQPGYQQVGEEWQQGRVPQQSMSQYSSSQTARMGQPISHPPTFMNDTYSQITHPYSPTPTQRANPFLQPLLEQQQRNRAMQTQAQPQIPNAGPHLRRAHMPFQSPHPRNQPTSNAHTRRTRQWSTNVEHSDNGSTVQPTSNFQTNRTAQWTTNVAHSDNISMVSDCRNSQTRPPFSPPPQTASYHSPQVEDCEESEAGYTEENGDRMGHN</sequence>
<evidence type="ECO:0000313" key="3">
    <source>
        <dbReference type="Proteomes" id="UP000235786"/>
    </source>
</evidence>
<dbReference type="STRING" id="1149755.A0A2J6RZD6"/>
<evidence type="ECO:0000313" key="2">
    <source>
        <dbReference type="EMBL" id="PMD43865.1"/>
    </source>
</evidence>
<feature type="compositionally biased region" description="Polar residues" evidence="1">
    <location>
        <begin position="502"/>
        <end position="514"/>
    </location>
</feature>
<organism evidence="2 3">
    <name type="scientific">Hyaloscypha variabilis (strain UAMH 11265 / GT02V1 / F)</name>
    <name type="common">Meliniomyces variabilis</name>
    <dbReference type="NCBI Taxonomy" id="1149755"/>
    <lineage>
        <taxon>Eukaryota</taxon>
        <taxon>Fungi</taxon>
        <taxon>Dikarya</taxon>
        <taxon>Ascomycota</taxon>
        <taxon>Pezizomycotina</taxon>
        <taxon>Leotiomycetes</taxon>
        <taxon>Helotiales</taxon>
        <taxon>Hyaloscyphaceae</taxon>
        <taxon>Hyaloscypha</taxon>
        <taxon>Hyaloscypha variabilis</taxon>
    </lineage>
</organism>
<feature type="compositionally biased region" description="Basic and acidic residues" evidence="1">
    <location>
        <begin position="10"/>
        <end position="19"/>
    </location>
</feature>
<feature type="compositionally biased region" description="Polar residues" evidence="1">
    <location>
        <begin position="590"/>
        <end position="599"/>
    </location>
</feature>